<dbReference type="PANTHER" id="PTHR43818:SF11">
    <property type="entry name" value="BCDNA.GH03377"/>
    <property type="match status" value="1"/>
</dbReference>
<dbReference type="Proteomes" id="UP001254257">
    <property type="component" value="Unassembled WGS sequence"/>
</dbReference>
<dbReference type="RefSeq" id="WP_316018172.1">
    <property type="nucleotide sequence ID" value="NZ_JAWDID010000012.1"/>
</dbReference>
<evidence type="ECO:0000313" key="4">
    <source>
        <dbReference type="EMBL" id="MDU0340301.1"/>
    </source>
</evidence>
<dbReference type="InterPro" id="IPR055170">
    <property type="entry name" value="GFO_IDH_MocA-like_dom"/>
</dbReference>
<organism evidence="4 5">
    <name type="scientific">Bosea rubneri</name>
    <dbReference type="NCBI Taxonomy" id="3075434"/>
    <lineage>
        <taxon>Bacteria</taxon>
        <taxon>Pseudomonadati</taxon>
        <taxon>Pseudomonadota</taxon>
        <taxon>Alphaproteobacteria</taxon>
        <taxon>Hyphomicrobiales</taxon>
        <taxon>Boseaceae</taxon>
        <taxon>Bosea</taxon>
    </lineage>
</organism>
<dbReference type="InterPro" id="IPR000683">
    <property type="entry name" value="Gfo/Idh/MocA-like_OxRdtase_N"/>
</dbReference>
<dbReference type="Pfam" id="PF22725">
    <property type="entry name" value="GFO_IDH_MocA_C3"/>
    <property type="match status" value="1"/>
</dbReference>
<protein>
    <submittedName>
        <fullName evidence="4">Gfo/Idh/MocA family oxidoreductase</fullName>
    </submittedName>
</protein>
<proteinExistence type="predicted"/>
<dbReference type="Gene3D" id="3.30.360.10">
    <property type="entry name" value="Dihydrodipicolinate Reductase, domain 2"/>
    <property type="match status" value="1"/>
</dbReference>
<dbReference type="InterPro" id="IPR050463">
    <property type="entry name" value="Gfo/Idh/MocA_oxidrdct_glycsds"/>
</dbReference>
<comment type="caution">
    <text evidence="4">The sequence shown here is derived from an EMBL/GenBank/DDBJ whole genome shotgun (WGS) entry which is preliminary data.</text>
</comment>
<name>A0ABU3S6G3_9HYPH</name>
<sequence length="397" mass="42863">MSEPLRLGVLGLGRAFMLMLPTLSQHPLCRLVAAADPRPEARAQFEADFSRPGAPARAYAEIEALCADPDVEALYIATPHQFHVEHVGLAARHGKHILVEKPMALSIADCQAMIAAARQAGVHLMVGHSHSFDTPYLHAAALIRSGRFGAVRMITALNYTDFLYRPRRPEELDTAQGGGVVFSQGAHQVDVARLIAGGRVESVRAVTGRWDPARPTEGAYQALLTFEGGASASLTYSGYGRYDSDEQFGWLGELGQQRDPDNYGAARRGLAKVATPEEEAALKNTRTYGVAKSSVAAAPVAHNHFGQVVISCERADLRPLADGVMVYADAERWLEPLPAPSVPRAEVVDEMHAAIRHGVAPLHTGEWGMATLEICLAILDSAERGREVRPQYQVAVG</sequence>
<evidence type="ECO:0000313" key="5">
    <source>
        <dbReference type="Proteomes" id="UP001254257"/>
    </source>
</evidence>
<dbReference type="PANTHER" id="PTHR43818">
    <property type="entry name" value="BCDNA.GH03377"/>
    <property type="match status" value="1"/>
</dbReference>
<dbReference type="SUPFAM" id="SSF51735">
    <property type="entry name" value="NAD(P)-binding Rossmann-fold domains"/>
    <property type="match status" value="1"/>
</dbReference>
<gene>
    <name evidence="4" type="ORF">RKE40_10430</name>
</gene>
<dbReference type="Gene3D" id="3.40.50.720">
    <property type="entry name" value="NAD(P)-binding Rossmann-like Domain"/>
    <property type="match status" value="1"/>
</dbReference>
<dbReference type="Pfam" id="PF01408">
    <property type="entry name" value="GFO_IDH_MocA"/>
    <property type="match status" value="1"/>
</dbReference>
<accession>A0ABU3S6G3</accession>
<evidence type="ECO:0000259" key="2">
    <source>
        <dbReference type="Pfam" id="PF01408"/>
    </source>
</evidence>
<feature type="domain" description="GFO/IDH/MocA-like oxidoreductase" evidence="3">
    <location>
        <begin position="136"/>
        <end position="253"/>
    </location>
</feature>
<dbReference type="SUPFAM" id="SSF55347">
    <property type="entry name" value="Glyceraldehyde-3-phosphate dehydrogenase-like, C-terminal domain"/>
    <property type="match status" value="1"/>
</dbReference>
<keyword evidence="1" id="KW-0560">Oxidoreductase</keyword>
<dbReference type="InterPro" id="IPR036291">
    <property type="entry name" value="NAD(P)-bd_dom_sf"/>
</dbReference>
<reference evidence="4 5" key="1">
    <citation type="submission" date="2023-09" db="EMBL/GenBank/DDBJ databases">
        <title>Whole genome shotgun sequencing (WGS) of Bosea sp. ZW T0_25, isolated from stored onions (Allium cepa).</title>
        <authorList>
            <person name="Stoll D.A."/>
            <person name="Huch M."/>
        </authorList>
    </citation>
    <scope>NUCLEOTIDE SEQUENCE [LARGE SCALE GENOMIC DNA]</scope>
    <source>
        <strain evidence="4 5">ZW T0_25</strain>
    </source>
</reference>
<feature type="domain" description="Gfo/Idh/MocA-like oxidoreductase N-terminal" evidence="2">
    <location>
        <begin position="6"/>
        <end position="128"/>
    </location>
</feature>
<keyword evidence="5" id="KW-1185">Reference proteome</keyword>
<dbReference type="EMBL" id="JAWDID010000012">
    <property type="protein sequence ID" value="MDU0340301.1"/>
    <property type="molecule type" value="Genomic_DNA"/>
</dbReference>
<evidence type="ECO:0000256" key="1">
    <source>
        <dbReference type="ARBA" id="ARBA00023002"/>
    </source>
</evidence>
<evidence type="ECO:0000259" key="3">
    <source>
        <dbReference type="Pfam" id="PF22725"/>
    </source>
</evidence>